<evidence type="ECO:0000313" key="2">
    <source>
        <dbReference type="EMBL" id="BAA17043.1"/>
    </source>
</evidence>
<dbReference type="PhylomeDB" id="P73023"/>
<dbReference type="IntAct" id="P73023">
    <property type="interactions" value="1"/>
</dbReference>
<evidence type="ECO:0000313" key="3">
    <source>
        <dbReference type="Proteomes" id="UP000001425"/>
    </source>
</evidence>
<dbReference type="CDD" id="cd11529">
    <property type="entry name" value="NTP-PPase_MazG_Cterm"/>
    <property type="match status" value="1"/>
</dbReference>
<dbReference type="InParanoid" id="P73023"/>
<dbReference type="FunFam" id="1.10.287.1080:FF:000001">
    <property type="entry name" value="Nucleoside triphosphate pyrophosphohydrolase"/>
    <property type="match status" value="1"/>
</dbReference>
<reference evidence="2 3" key="1">
    <citation type="journal article" date="1995" name="DNA Res.">
        <title>Sequence analysis of the genome of the unicellular cyanobacterium Synechocystis sp. strain PCC6803. I. Sequence features in the 1 Mb region from map positions 64% to 92% of the genome.</title>
        <authorList>
            <person name="Kaneko T."/>
            <person name="Tanaka A."/>
            <person name="Sato S."/>
            <person name="Kotani H."/>
            <person name="Sazuka T."/>
            <person name="Miyajima N."/>
            <person name="Sugiura M."/>
            <person name="Tabata S."/>
        </authorList>
    </citation>
    <scope>NUCLEOTIDE SEQUENCE [LARGE SCALE GENOMIC DNA]</scope>
    <source>
        <strain evidence="3">ATCC 27184 / PCC 6803 / Kazusa</strain>
    </source>
</reference>
<dbReference type="STRING" id="1148.gene:10497904"/>
<dbReference type="Proteomes" id="UP000001425">
    <property type="component" value="Chromosome"/>
</dbReference>
<dbReference type="eggNOG" id="COG3956">
    <property type="taxonomic scope" value="Bacteria"/>
</dbReference>
<protein>
    <submittedName>
        <fullName evidence="2">Regulatory protein for beta-lactamase</fullName>
    </submittedName>
</protein>
<evidence type="ECO:0000259" key="1">
    <source>
        <dbReference type="Pfam" id="PF03819"/>
    </source>
</evidence>
<gene>
    <name evidence="2" type="ordered locus">sll1005</name>
</gene>
<dbReference type="GO" id="GO:0047429">
    <property type="term" value="F:nucleoside triphosphate diphosphatase activity"/>
    <property type="evidence" value="ECO:0007669"/>
    <property type="project" value="InterPro"/>
</dbReference>
<dbReference type="NCBIfam" id="NF007113">
    <property type="entry name" value="PRK09562.1"/>
    <property type="match status" value="1"/>
</dbReference>
<dbReference type="InterPro" id="IPR048011">
    <property type="entry name" value="NTP-PPase_MazG-like_C"/>
</dbReference>
<dbReference type="EMBL" id="BA000022">
    <property type="protein sequence ID" value="BAA17043.1"/>
    <property type="molecule type" value="Genomic_DNA"/>
</dbReference>
<name>P73023_SYNY3</name>
<dbReference type="PANTHER" id="PTHR30522">
    <property type="entry name" value="NUCLEOSIDE TRIPHOSPHATE PYROPHOSPHOHYDROLASE"/>
    <property type="match status" value="1"/>
</dbReference>
<keyword evidence="3" id="KW-1185">Reference proteome</keyword>
<dbReference type="InterPro" id="IPR004518">
    <property type="entry name" value="MazG-like_dom"/>
</dbReference>
<dbReference type="PANTHER" id="PTHR30522:SF0">
    <property type="entry name" value="NUCLEOSIDE TRIPHOSPHATE PYROPHOSPHOHYDROLASE"/>
    <property type="match status" value="1"/>
</dbReference>
<dbReference type="InterPro" id="IPR048015">
    <property type="entry name" value="NTP-PPase_MazG-like_N"/>
</dbReference>
<dbReference type="Pfam" id="PF03819">
    <property type="entry name" value="MazG"/>
    <property type="match status" value="2"/>
</dbReference>
<dbReference type="GO" id="GO:0006950">
    <property type="term" value="P:response to stress"/>
    <property type="evidence" value="ECO:0007669"/>
    <property type="project" value="UniProtKB-ARBA"/>
</dbReference>
<sequence length="269" mass="30244">MDATAPILQALEKLIAVVAQLRSPKGGCPWDLAQTQQSLIPYVVEEAYEVVHALQSQDQTAIAEELGDLLLQVVLQAQVAQDLGHFNLQQVAEGITAKLIRRHPHVFAEVTVSDAEEVKANWQTIKAQEKGLNPDQTPLLSIKLERYNSTLPPLMAGSKISQKAAAVGFEWPDVDGVWAKFTEELTEFKQALTTEDKGHQQAELGDLLFTLINLARWYNLDASLALHGTNQRFIQRLQLMEKFADRPLDQYKLEELETLWQQAKKQLNQ</sequence>
<dbReference type="SUPFAM" id="SSF101386">
    <property type="entry name" value="all-alpha NTP pyrophosphatases"/>
    <property type="match status" value="2"/>
</dbReference>
<feature type="domain" description="NTP pyrophosphohydrolase MazG-like" evidence="1">
    <location>
        <begin position="180"/>
        <end position="236"/>
    </location>
</feature>
<accession>P73023</accession>
<proteinExistence type="predicted"/>
<dbReference type="AlphaFoldDB" id="P73023"/>
<dbReference type="Gene3D" id="1.10.287.1080">
    <property type="entry name" value="MazG-like"/>
    <property type="match status" value="2"/>
</dbReference>
<dbReference type="CDD" id="cd11528">
    <property type="entry name" value="NTP-PPase_MazG_Nterm"/>
    <property type="match status" value="1"/>
</dbReference>
<dbReference type="FunCoup" id="P73023">
    <property type="interactions" value="114"/>
</dbReference>
<reference evidence="2 3" key="2">
    <citation type="journal article" date="1996" name="DNA Res.">
        <title>Sequence analysis of the genome of the unicellular cyanobacterium Synechocystis sp. strain PCC6803. II. Sequence determination of the entire genome and assignment of potential protein-coding regions.</title>
        <authorList>
            <person name="Kaneko T."/>
            <person name="Sato S."/>
            <person name="Kotani H."/>
            <person name="Tanaka A."/>
            <person name="Asamizu E."/>
            <person name="Nakamura Y."/>
            <person name="Miyajima N."/>
            <person name="Hirosawa M."/>
            <person name="Sugiura M."/>
            <person name="Sasamoto S."/>
            <person name="Kimura T."/>
            <person name="Hosouchi T."/>
            <person name="Matsuno A."/>
            <person name="Muraki A."/>
            <person name="Nakazaki N."/>
            <person name="Naruo K."/>
            <person name="Okumura S."/>
            <person name="Shimpo S."/>
            <person name="Takeuchi C."/>
            <person name="Wada T."/>
            <person name="Watanabe A."/>
            <person name="Yamada M."/>
            <person name="Yasuda M."/>
            <person name="Tabata S."/>
        </authorList>
    </citation>
    <scope>NUCLEOTIDE SEQUENCE [LARGE SCALE GENOMIC DNA]</scope>
    <source>
        <strain evidence="3">ATCC 27184 / PCC 6803 / Kazusa</strain>
    </source>
</reference>
<dbReference type="InterPro" id="IPR011551">
    <property type="entry name" value="NTP_PyrPHydrolase_MazG"/>
</dbReference>
<dbReference type="KEGG" id="syn:sll1005"/>
<organism evidence="2 3">
    <name type="scientific">Synechocystis sp. (strain ATCC 27184 / PCC 6803 / Kazusa)</name>
    <dbReference type="NCBI Taxonomy" id="1111708"/>
    <lineage>
        <taxon>Bacteria</taxon>
        <taxon>Bacillati</taxon>
        <taxon>Cyanobacteriota</taxon>
        <taxon>Cyanophyceae</taxon>
        <taxon>Synechococcales</taxon>
        <taxon>Merismopediaceae</taxon>
        <taxon>Synechocystis</taxon>
    </lineage>
</organism>
<dbReference type="EnsemblBacteria" id="BAA17043">
    <property type="protein sequence ID" value="BAA17043"/>
    <property type="gene ID" value="BAA17043"/>
</dbReference>
<dbReference type="PaxDb" id="1148-1652118"/>
<dbReference type="PIR" id="S75003">
    <property type="entry name" value="S75003"/>
</dbReference>
<feature type="domain" description="NTP pyrophosphohydrolase MazG-like" evidence="1">
    <location>
        <begin position="34"/>
        <end position="107"/>
    </location>
</feature>
<dbReference type="NCBIfam" id="TIGR00444">
    <property type="entry name" value="mazG"/>
    <property type="match status" value="1"/>
</dbReference>